<feature type="transmembrane region" description="Helical" evidence="1">
    <location>
        <begin position="61"/>
        <end position="81"/>
    </location>
</feature>
<keyword evidence="1" id="KW-1133">Transmembrane helix</keyword>
<dbReference type="OrthoDB" id="10391423at2759"/>
<feature type="transmembrane region" description="Helical" evidence="1">
    <location>
        <begin position="137"/>
        <end position="160"/>
    </location>
</feature>
<feature type="transmembrane region" description="Helical" evidence="1">
    <location>
        <begin position="93"/>
        <end position="117"/>
    </location>
</feature>
<organism evidence="2">
    <name type="scientific">Lepeophtheirus salmonis</name>
    <name type="common">Salmon louse</name>
    <name type="synonym">Caligus salmonis</name>
    <dbReference type="NCBI Taxonomy" id="72036"/>
    <lineage>
        <taxon>Eukaryota</taxon>
        <taxon>Metazoa</taxon>
        <taxon>Ecdysozoa</taxon>
        <taxon>Arthropoda</taxon>
        <taxon>Crustacea</taxon>
        <taxon>Multicrustacea</taxon>
        <taxon>Hexanauplia</taxon>
        <taxon>Copepoda</taxon>
        <taxon>Siphonostomatoida</taxon>
        <taxon>Caligidae</taxon>
        <taxon>Lepeophtheirus</taxon>
    </lineage>
</organism>
<sequence>MEGSRDHHNPTKVYQYNKPSLLWSIFGFPSVSTVLTNIALLYCGVSYFMETSDCRFNLIPLYLIISNSLFLATSIFRIICLHDAVRSLRDGDLIGLFIGVGNLVILCWGTFVLFGYGKFEKWNLEKSDPYYCDHAPVVIALANLIAAWVLIPLFVFVELYKLFRACTMRMSKSNNNPVQKRQSRIQPNGFHNASLKLNGIV</sequence>
<keyword evidence="1" id="KW-0472">Membrane</keyword>
<dbReference type="AlphaFoldDB" id="A0A0K2UP89"/>
<reference evidence="2" key="1">
    <citation type="submission" date="2014-05" db="EMBL/GenBank/DDBJ databases">
        <authorList>
            <person name="Chronopoulou M."/>
        </authorList>
    </citation>
    <scope>NUCLEOTIDE SEQUENCE</scope>
    <source>
        <tissue evidence="2">Whole organism</tissue>
    </source>
</reference>
<feature type="transmembrane region" description="Helical" evidence="1">
    <location>
        <begin position="21"/>
        <end position="49"/>
    </location>
</feature>
<dbReference type="EMBL" id="HACA01022723">
    <property type="protein sequence ID" value="CDW40084.1"/>
    <property type="molecule type" value="Transcribed_RNA"/>
</dbReference>
<evidence type="ECO:0000313" key="2">
    <source>
        <dbReference type="EMBL" id="CDW40084.1"/>
    </source>
</evidence>
<protein>
    <submittedName>
        <fullName evidence="2">Uncharacterized protein</fullName>
    </submittedName>
</protein>
<name>A0A0K2UP89_LEPSM</name>
<proteinExistence type="predicted"/>
<accession>A0A0K2UP89</accession>
<evidence type="ECO:0000256" key="1">
    <source>
        <dbReference type="SAM" id="Phobius"/>
    </source>
</evidence>
<keyword evidence="1" id="KW-0812">Transmembrane</keyword>